<evidence type="ECO:0000313" key="2">
    <source>
        <dbReference type="Proteomes" id="UP000887565"/>
    </source>
</evidence>
<protein>
    <submittedName>
        <fullName evidence="3">Uncharacterized protein</fullName>
    </submittedName>
</protein>
<keyword evidence="2" id="KW-1185">Reference proteome</keyword>
<evidence type="ECO:0000256" key="1">
    <source>
        <dbReference type="SAM" id="MobiDB-lite"/>
    </source>
</evidence>
<dbReference type="AlphaFoldDB" id="A0A915HM67"/>
<proteinExistence type="predicted"/>
<accession>A0A915HM67</accession>
<feature type="region of interest" description="Disordered" evidence="1">
    <location>
        <begin position="35"/>
        <end position="90"/>
    </location>
</feature>
<dbReference type="WBParaSite" id="nRc.2.0.1.t02427-RA">
    <property type="protein sequence ID" value="nRc.2.0.1.t02427-RA"/>
    <property type="gene ID" value="nRc.2.0.1.g02427"/>
</dbReference>
<feature type="compositionally biased region" description="Low complexity" evidence="1">
    <location>
        <begin position="39"/>
        <end position="88"/>
    </location>
</feature>
<sequence length="181" mass="19577">MLTHEDLAQALAQIQAGTKTQQHQLIAAAVAEPPPPVQQAPVVQQSTSSTAMSATTQLPSTSATHSTTATISMTASTSQSAPPSAQQPDLAETQLKPRAMTDPNIFDLLSHLNINLPSGASQKAVDANKSLYQLYQDIYKKSVDLAIQHAMPDTLLRTILDWLPNWATKYSSTRAFEKHNM</sequence>
<reference evidence="3" key="1">
    <citation type="submission" date="2022-11" db="UniProtKB">
        <authorList>
            <consortium name="WormBaseParasite"/>
        </authorList>
    </citation>
    <scope>IDENTIFICATION</scope>
</reference>
<organism evidence="2 3">
    <name type="scientific">Romanomermis culicivorax</name>
    <name type="common">Nematode worm</name>
    <dbReference type="NCBI Taxonomy" id="13658"/>
    <lineage>
        <taxon>Eukaryota</taxon>
        <taxon>Metazoa</taxon>
        <taxon>Ecdysozoa</taxon>
        <taxon>Nematoda</taxon>
        <taxon>Enoplea</taxon>
        <taxon>Dorylaimia</taxon>
        <taxon>Mermithida</taxon>
        <taxon>Mermithoidea</taxon>
        <taxon>Mermithidae</taxon>
        <taxon>Romanomermis</taxon>
    </lineage>
</organism>
<name>A0A915HM67_ROMCU</name>
<dbReference type="Proteomes" id="UP000887565">
    <property type="component" value="Unplaced"/>
</dbReference>
<evidence type="ECO:0000313" key="3">
    <source>
        <dbReference type="WBParaSite" id="nRc.2.0.1.t02427-RA"/>
    </source>
</evidence>